<dbReference type="OrthoDB" id="10567660at2759"/>
<feature type="compositionally biased region" description="Acidic residues" evidence="1">
    <location>
        <begin position="108"/>
        <end position="118"/>
    </location>
</feature>
<organism evidence="2 3">
    <name type="scientific">Perkinsus chesapeaki</name>
    <name type="common">Clam parasite</name>
    <name type="synonym">Perkinsus andrewsi</name>
    <dbReference type="NCBI Taxonomy" id="330153"/>
    <lineage>
        <taxon>Eukaryota</taxon>
        <taxon>Sar</taxon>
        <taxon>Alveolata</taxon>
        <taxon>Perkinsozoa</taxon>
        <taxon>Perkinsea</taxon>
        <taxon>Perkinsida</taxon>
        <taxon>Perkinsidae</taxon>
        <taxon>Perkinsus</taxon>
    </lineage>
</organism>
<feature type="compositionally biased region" description="Basic and acidic residues" evidence="1">
    <location>
        <begin position="168"/>
        <end position="178"/>
    </location>
</feature>
<evidence type="ECO:0000313" key="3">
    <source>
        <dbReference type="Proteomes" id="UP000591131"/>
    </source>
</evidence>
<accession>A0A7J6KZB2</accession>
<proteinExistence type="predicted"/>
<protein>
    <submittedName>
        <fullName evidence="2">Uncharacterized protein</fullName>
    </submittedName>
</protein>
<feature type="compositionally biased region" description="Basic and acidic residues" evidence="1">
    <location>
        <begin position="130"/>
        <end position="144"/>
    </location>
</feature>
<feature type="region of interest" description="Disordered" evidence="1">
    <location>
        <begin position="1"/>
        <end position="178"/>
    </location>
</feature>
<sequence length="239" mass="27752">MSATPEAREGGQAGEDQQQQPSGDKDSSMLLPVQREPLTGYEELVTEEDIVAMERARRGLRRPSWKLLNPPKKKKPVDEGNATKHQVQPRLSPRKSRRSSPDYADLLPSDDEDNDSDDDRGHRRRRRGRSREFTTADIGKKDVSSPRLRPRLGSRDEITRRRGVSPRGDLRDADRRGDYYRRRMPLERTRYARDRFEDHYKKYTTVEDQRRIQDNRVAGISDFLAWAKDAKKEPPEAGK</sequence>
<dbReference type="EMBL" id="JAAPAO010000983">
    <property type="protein sequence ID" value="KAF4651939.1"/>
    <property type="molecule type" value="Genomic_DNA"/>
</dbReference>
<reference evidence="2 3" key="1">
    <citation type="submission" date="2020-04" db="EMBL/GenBank/DDBJ databases">
        <title>Perkinsus chesapeaki whole genome sequence.</title>
        <authorList>
            <person name="Bogema D.R."/>
        </authorList>
    </citation>
    <scope>NUCLEOTIDE SEQUENCE [LARGE SCALE GENOMIC DNA]</scope>
    <source>
        <strain evidence="2">ATCC PRA-425</strain>
    </source>
</reference>
<evidence type="ECO:0000256" key="1">
    <source>
        <dbReference type="SAM" id="MobiDB-lite"/>
    </source>
</evidence>
<keyword evidence="3" id="KW-1185">Reference proteome</keyword>
<evidence type="ECO:0000313" key="2">
    <source>
        <dbReference type="EMBL" id="KAF4651939.1"/>
    </source>
</evidence>
<dbReference type="Proteomes" id="UP000591131">
    <property type="component" value="Unassembled WGS sequence"/>
</dbReference>
<comment type="caution">
    <text evidence="2">The sequence shown here is derived from an EMBL/GenBank/DDBJ whole genome shotgun (WGS) entry which is preliminary data.</text>
</comment>
<dbReference type="AlphaFoldDB" id="A0A7J6KZB2"/>
<name>A0A7J6KZB2_PERCH</name>
<gene>
    <name evidence="2" type="ORF">FOL47_011340</name>
</gene>